<protein>
    <submittedName>
        <fullName evidence="2">NAD(P)-dependent oxidoreductase</fullName>
    </submittedName>
</protein>
<dbReference type="Pfam" id="PF07992">
    <property type="entry name" value="Pyr_redox_2"/>
    <property type="match status" value="1"/>
</dbReference>
<dbReference type="Gene3D" id="3.50.50.60">
    <property type="entry name" value="FAD/NAD(P)-binding domain"/>
    <property type="match status" value="2"/>
</dbReference>
<keyword evidence="3" id="KW-1185">Reference proteome</keyword>
<dbReference type="PROSITE" id="PS51379">
    <property type="entry name" value="4FE4S_FER_2"/>
    <property type="match status" value="1"/>
</dbReference>
<dbReference type="InterPro" id="IPR017896">
    <property type="entry name" value="4Fe4S_Fe-S-bd"/>
</dbReference>
<organism evidence="2 3">
    <name type="scientific">Acidisoma silvae</name>
    <dbReference type="NCBI Taxonomy" id="2802396"/>
    <lineage>
        <taxon>Bacteria</taxon>
        <taxon>Pseudomonadati</taxon>
        <taxon>Pseudomonadota</taxon>
        <taxon>Alphaproteobacteria</taxon>
        <taxon>Acetobacterales</taxon>
        <taxon>Acidocellaceae</taxon>
        <taxon>Acidisoma</taxon>
    </lineage>
</organism>
<sequence>MTAPLSRDEARVEADRCYFCYDAPCVDACPTGIDIPGFIGKIRTGNLRGSAVTILESNIFGGSCARVCPTEILCEEACVREAQEGKPVTIGSLQRFATDHLMATGEQPFARAPLTGKRVAVVGAGPAGLACAHRLATLGHDVLVYEARPKPGGLNEYGIAAYKVVDDFAQREVAFILGIGGIAIEYGTPLGPDLTLDKLRQEFDAVFVAIGLADPNALGVPGEGAAHVMDALGFIELLRQNPVEAAVLAKGHVVVIGGGNTAIDAATQVKLLGAETVTLAYRRGPEQIGATKVEQDWAQTHGVGIRHFLAPVAVEAHAVICAKTTVSGAKLVLTEERVSLPADLVLKAVGQSFLPEPLTAGTAPDLGGKRIGVGDDYQTSLPGVFAGGDCVSAGEDLTVQAVAHGRDAAMAIDRFLKA</sequence>
<dbReference type="InterPro" id="IPR023753">
    <property type="entry name" value="FAD/NAD-binding_dom"/>
</dbReference>
<reference evidence="2" key="1">
    <citation type="journal article" date="2021" name="Microorganisms">
        <title>Acidisoma silvae sp. nov. and Acidisomacellulosilytica sp. nov., Two Acidophilic Bacteria Isolated from Decaying Wood, Hydrolyzing Cellulose and Producing Poly-3-hydroxybutyrate.</title>
        <authorList>
            <person name="Mieszkin S."/>
            <person name="Pouder E."/>
            <person name="Uroz S."/>
            <person name="Simon-Colin C."/>
            <person name="Alain K."/>
        </authorList>
    </citation>
    <scope>NUCLEOTIDE SEQUENCE</scope>
    <source>
        <strain evidence="2">HW T2.11</strain>
    </source>
</reference>
<dbReference type="Gene3D" id="1.10.1060.10">
    <property type="entry name" value="Alpha-helical ferredoxin"/>
    <property type="match status" value="1"/>
</dbReference>
<dbReference type="EMBL" id="JAESVB010000002">
    <property type="protein sequence ID" value="MCB8874987.1"/>
    <property type="molecule type" value="Genomic_DNA"/>
</dbReference>
<dbReference type="SUPFAM" id="SSF51971">
    <property type="entry name" value="Nucleotide-binding domain"/>
    <property type="match status" value="2"/>
</dbReference>
<dbReference type="PANTHER" id="PTHR42783:SF3">
    <property type="entry name" value="GLUTAMATE SYNTHASE [NADPH] SMALL CHAIN-RELATED"/>
    <property type="match status" value="1"/>
</dbReference>
<evidence type="ECO:0000313" key="3">
    <source>
        <dbReference type="Proteomes" id="UP000708298"/>
    </source>
</evidence>
<dbReference type="InterPro" id="IPR028261">
    <property type="entry name" value="DPD_II"/>
</dbReference>
<dbReference type="PANTHER" id="PTHR42783">
    <property type="entry name" value="GLUTAMATE SYNTHASE [NADPH] SMALL CHAIN"/>
    <property type="match status" value="1"/>
</dbReference>
<reference evidence="2" key="2">
    <citation type="submission" date="2021-01" db="EMBL/GenBank/DDBJ databases">
        <authorList>
            <person name="Mieszkin S."/>
            <person name="Pouder E."/>
            <person name="Alain K."/>
        </authorList>
    </citation>
    <scope>NUCLEOTIDE SEQUENCE</scope>
    <source>
        <strain evidence="2">HW T2.11</strain>
    </source>
</reference>
<proteinExistence type="predicted"/>
<dbReference type="Pfam" id="PF14691">
    <property type="entry name" value="Fer4_20"/>
    <property type="match status" value="1"/>
</dbReference>
<dbReference type="InterPro" id="IPR009051">
    <property type="entry name" value="Helical_ferredxn"/>
</dbReference>
<dbReference type="SUPFAM" id="SSF46548">
    <property type="entry name" value="alpha-helical ferredoxin"/>
    <property type="match status" value="1"/>
</dbReference>
<dbReference type="InterPro" id="IPR036188">
    <property type="entry name" value="FAD/NAD-bd_sf"/>
</dbReference>
<dbReference type="PRINTS" id="PR00368">
    <property type="entry name" value="FADPNR"/>
</dbReference>
<evidence type="ECO:0000259" key="1">
    <source>
        <dbReference type="PROSITE" id="PS51379"/>
    </source>
</evidence>
<dbReference type="AlphaFoldDB" id="A0A963YQC2"/>
<dbReference type="Proteomes" id="UP000708298">
    <property type="component" value="Unassembled WGS sequence"/>
</dbReference>
<name>A0A963YQC2_9PROT</name>
<dbReference type="GO" id="GO:0051536">
    <property type="term" value="F:iron-sulfur cluster binding"/>
    <property type="evidence" value="ECO:0007669"/>
    <property type="project" value="InterPro"/>
</dbReference>
<dbReference type="GO" id="GO:0016491">
    <property type="term" value="F:oxidoreductase activity"/>
    <property type="evidence" value="ECO:0007669"/>
    <property type="project" value="InterPro"/>
</dbReference>
<gene>
    <name evidence="2" type="ORF">ASILVAE211_07315</name>
</gene>
<dbReference type="PRINTS" id="PR00469">
    <property type="entry name" value="PNDRDTASEII"/>
</dbReference>
<accession>A0A963YQC2</accession>
<comment type="caution">
    <text evidence="2">The sequence shown here is derived from an EMBL/GenBank/DDBJ whole genome shotgun (WGS) entry which is preliminary data.</text>
</comment>
<feature type="domain" description="4Fe-4S ferredoxin-type" evidence="1">
    <location>
        <begin position="8"/>
        <end position="38"/>
    </location>
</feature>
<evidence type="ECO:0000313" key="2">
    <source>
        <dbReference type="EMBL" id="MCB8874987.1"/>
    </source>
</evidence>